<gene>
    <name evidence="1" type="ORF">HEB94_002096</name>
</gene>
<dbReference type="InterPro" id="IPR058532">
    <property type="entry name" value="YjbR/MT2646/Rv2570-like"/>
</dbReference>
<dbReference type="Pfam" id="PF04237">
    <property type="entry name" value="YjbR"/>
    <property type="match status" value="1"/>
</dbReference>
<protein>
    <recommendedName>
        <fullName evidence="3">YjbR protein</fullName>
    </recommendedName>
</protein>
<organism evidence="1 2">
    <name type="scientific">Actinopolymorpha pittospori</name>
    <dbReference type="NCBI Taxonomy" id="648752"/>
    <lineage>
        <taxon>Bacteria</taxon>
        <taxon>Bacillati</taxon>
        <taxon>Actinomycetota</taxon>
        <taxon>Actinomycetes</taxon>
        <taxon>Propionibacteriales</taxon>
        <taxon>Actinopolymorphaceae</taxon>
        <taxon>Actinopolymorpha</taxon>
    </lineage>
</organism>
<reference evidence="1" key="1">
    <citation type="submission" date="2020-10" db="EMBL/GenBank/DDBJ databases">
        <title>Sequencing the genomes of 1000 actinobacteria strains.</title>
        <authorList>
            <person name="Klenk H.-P."/>
        </authorList>
    </citation>
    <scope>NUCLEOTIDE SEQUENCE</scope>
    <source>
        <strain evidence="1">DSM 45354</strain>
    </source>
</reference>
<evidence type="ECO:0000313" key="1">
    <source>
        <dbReference type="EMBL" id="MBE1605248.1"/>
    </source>
</evidence>
<dbReference type="EMBL" id="JADBEM010000001">
    <property type="protein sequence ID" value="MBE1605248.1"/>
    <property type="molecule type" value="Genomic_DNA"/>
</dbReference>
<comment type="caution">
    <text evidence="1">The sequence shown here is derived from an EMBL/GenBank/DDBJ whole genome shotgun (WGS) entry which is preliminary data.</text>
</comment>
<evidence type="ECO:0008006" key="3">
    <source>
        <dbReference type="Google" id="ProtNLM"/>
    </source>
</evidence>
<keyword evidence="2" id="KW-1185">Reference proteome</keyword>
<accession>A0A927MUV7</accession>
<proteinExistence type="predicted"/>
<dbReference type="RefSeq" id="WP_192749618.1">
    <property type="nucleotide sequence ID" value="NZ_BAABJL010000133.1"/>
</dbReference>
<evidence type="ECO:0000313" key="2">
    <source>
        <dbReference type="Proteomes" id="UP000638648"/>
    </source>
</evidence>
<dbReference type="InterPro" id="IPR038056">
    <property type="entry name" value="YjbR-like_sf"/>
</dbReference>
<dbReference type="SUPFAM" id="SSF142906">
    <property type="entry name" value="YjbR-like"/>
    <property type="match status" value="1"/>
</dbReference>
<dbReference type="AlphaFoldDB" id="A0A927MUV7"/>
<dbReference type="Proteomes" id="UP000638648">
    <property type="component" value="Unassembled WGS sequence"/>
</dbReference>
<name>A0A927MUV7_9ACTN</name>
<sequence>MATEDDVRRIALSLPETAEGTSYGTPGFKVKGKGFLRIRTEAEGALVVWVADVGEKDGLIQSDPRKFFTTPHYDGYAVVLVNLPAVDVDELRELIVESWLIRGPKRVAKAYTDQLQQDA</sequence>
<dbReference type="Gene3D" id="3.90.1150.30">
    <property type="match status" value="1"/>
</dbReference>